<dbReference type="Proteomes" id="UP000067422">
    <property type="component" value="Chromosome 1"/>
</dbReference>
<dbReference type="EMBL" id="CP014038">
    <property type="protein sequence ID" value="AUW38310.1"/>
    <property type="molecule type" value="Genomic_DNA"/>
</dbReference>
<dbReference type="Pfam" id="PF00353">
    <property type="entry name" value="HemolysinCabind"/>
    <property type="match status" value="1"/>
</dbReference>
<dbReference type="Gene3D" id="2.150.10.10">
    <property type="entry name" value="Serralysin-like metalloprotease, C-terminal"/>
    <property type="match status" value="1"/>
</dbReference>
<feature type="domain" description="VWFA" evidence="5">
    <location>
        <begin position="933"/>
        <end position="1144"/>
    </location>
</feature>
<gene>
    <name evidence="6" type="ORF">AL538_27420</name>
</gene>
<name>A0ABN5GZ94_VIBHA</name>
<dbReference type="InterPro" id="IPR011049">
    <property type="entry name" value="Serralysin-like_metalloprot_C"/>
</dbReference>
<evidence type="ECO:0000256" key="4">
    <source>
        <dbReference type="SAM" id="MobiDB-lite"/>
    </source>
</evidence>
<evidence type="ECO:0000313" key="6">
    <source>
        <dbReference type="EMBL" id="AUW38310.1"/>
    </source>
</evidence>
<dbReference type="Gene3D" id="3.40.50.410">
    <property type="entry name" value="von Willebrand factor, type A domain"/>
    <property type="match status" value="1"/>
</dbReference>
<accession>A0ABN5GZ94</accession>
<dbReference type="InterPro" id="IPR038081">
    <property type="entry name" value="CalX-like_sf"/>
</dbReference>
<dbReference type="InterPro" id="IPR036465">
    <property type="entry name" value="vWFA_dom_sf"/>
</dbReference>
<keyword evidence="7" id="KW-1185">Reference proteome</keyword>
<dbReference type="NCBIfam" id="TIGR03661">
    <property type="entry name" value="T1SS_VCA0849"/>
    <property type="match status" value="1"/>
</dbReference>
<dbReference type="CDD" id="cd00198">
    <property type="entry name" value="vWFA"/>
    <property type="match status" value="1"/>
</dbReference>
<evidence type="ECO:0000256" key="2">
    <source>
        <dbReference type="ARBA" id="ARBA00022737"/>
    </source>
</evidence>
<dbReference type="Gene3D" id="2.60.40.2030">
    <property type="match status" value="2"/>
</dbReference>
<dbReference type="PROSITE" id="PS00330">
    <property type="entry name" value="HEMOLYSIN_CALCIUM"/>
    <property type="match status" value="1"/>
</dbReference>
<proteinExistence type="predicted"/>
<dbReference type="InterPro" id="IPR002035">
    <property type="entry name" value="VWF_A"/>
</dbReference>
<dbReference type="SUPFAM" id="SSF53300">
    <property type="entry name" value="vWA-like"/>
    <property type="match status" value="1"/>
</dbReference>
<dbReference type="Pfam" id="PF03160">
    <property type="entry name" value="Calx-beta"/>
    <property type="match status" value="3"/>
</dbReference>
<feature type="region of interest" description="Disordered" evidence="4">
    <location>
        <begin position="28"/>
        <end position="57"/>
    </location>
</feature>
<sequence>MTQFDVRIASIDDEVYEGPENFTIDVTGLGPVQGTDTGTATIVDDGTGPDPDPDDDRPTVSISDAGTINEGDTANFVVSLTNASEAPVEVQLDLNLGDTEAGDLGTLEYNTGSGWVAVPVDGVVTVPAGLTEFDVRIDSIDDEVYEGPENFTVDVTGLGPVQGTDTGTATIVDDGTGPDPDPDDDRPTVSISDAGTINEGDTANFVVSLTNESEAAVQVQLTLNTGDTGVGDLGTLEYNTGSGWVAVPNDGLVTVPAGSTQFDVRIDTLNDAVFEQDEDFSVSVVGVGPVLGSDVGNATIIDNDAPPAISDVIDAVVSEEGLTDGIPDSTGSPTDTTNAASFSGSFTVGDPDTANVSVVLSGPNTLTSGGEPVSWAWNSNTQTLTASTASLAVVATVVLTEPAVSGQGSWDYNITLFEPLDHPVNDVEDIIDFDLQISVSDGQTTTSESLNVIVEDDRPSVPSNVPVVDVTNLDIPDVITGQVSFTGNGADSFSRTFGDVVVTAEGFISDESVTLGAAQVNQSSDGIGVKSSGDNGFPLDNEVDYRFANNQGVSEKLIIDLGDKVAFGAEIEFAKMFGGELEEGVASFYRDGVLIAQQTFTSDAQSGDFAANFSVQQGGFDQIILEATDNGNGPNIEDNSDFTVKSITFIGSDGGIPIASAEGTISSTYGADGPGVTALTGAESGLQTAGGDDITVSVDAQNPNRLVGSTDNGVAFEVQFTPSTGKWEFIQYEPLSEPIGDGDIDFEYTVTDADGDSVTGSFAVNPAIPPTISGAVALNVSEEGLPDANADNGALAGFIDTTDSTNDTGSLTLGATVESVTLGLPTTLISSDGDALVWTLSNSDKTLTGSASGQPIIEVSVDDLGNLSTELLGKVDHPDSGGEDVIDLEVPVIASNALGITSSATATVAIEDDSPFAETVVEDVNAMQTTGSNVQLILDVSGSMGWDSVTGSSSNVVTSRLDVLKSASIALLLEYQLLGDTKVQITTFSSNANVLGEDGVESSDNSLPNDLTTIWMDVDQAIALINSLTAGGGTDYDDAVALAAEDDVWGNPELLADANNLSYFLSDGNPSSTGNQIDATEQSDWEAQLEQYNVTALAYGIGTGAATQFLEPVAYDANNPIDKQIDPIIVPDINSLPAILIQSIVTPITGALGSTVMGGSASFFGADGGYVSSFNYGGATGITVTFDGTTITVDDDANNTGATTIVDAVEDTVTIVVDSQNSVVIDLNTGEYTFFASSIAVATQFDFDYVLTDGDGDTTAETVSFDLEPNSVEAVDDTASTPEGTPIVVDVLSNDTNSDNAATLTLADAVVDPSKGQVLVVDNQLVFIPSNSLDDGDSARISYRTESSNGDFDIGALTVSVTASVGAPSGVGGNSDDTLVGTASADILLGEEGEDTISGNAGEDIIIGGLDDDILTGGADGDVFVWTQMDNAVDSVTDFDASEGDKLELRDLFDDVSGTDMSTLLDDFESGDFSGQVNGITLSVTEDSGDSTLTINKGGQQLDINFDGASAADIANSIITNLEQLRE</sequence>
<keyword evidence="1" id="KW-0732">Signal</keyword>
<dbReference type="SUPFAM" id="SSF141072">
    <property type="entry name" value="CalX-like"/>
    <property type="match status" value="2"/>
</dbReference>
<keyword evidence="3" id="KW-0106">Calcium</keyword>
<evidence type="ECO:0000256" key="1">
    <source>
        <dbReference type="ARBA" id="ARBA00022729"/>
    </source>
</evidence>
<protein>
    <recommendedName>
        <fullName evidence="5">VWFA domain-containing protein</fullName>
    </recommendedName>
</protein>
<dbReference type="InterPro" id="IPR019960">
    <property type="entry name" value="T1SS_VCA0849"/>
</dbReference>
<dbReference type="InterPro" id="IPR001343">
    <property type="entry name" value="Hemolysn_Ca-bd"/>
</dbReference>
<evidence type="ECO:0000313" key="7">
    <source>
        <dbReference type="Proteomes" id="UP000067422"/>
    </source>
</evidence>
<keyword evidence="2" id="KW-0677">Repeat</keyword>
<feature type="region of interest" description="Disordered" evidence="4">
    <location>
        <begin position="155"/>
        <end position="190"/>
    </location>
</feature>
<reference evidence="6" key="1">
    <citation type="submission" date="2018-01" db="EMBL/GenBank/DDBJ databases">
        <title>FDA dAtabase for Regulatory Grade micrObial Sequences (FDA-ARGOS): Supporting development and validation of Infectious Disease Dx tests.</title>
        <authorList>
            <person name="Hoffmann M."/>
            <person name="Allard M."/>
            <person name="Evans P."/>
            <person name="Brown E."/>
            <person name="Tallon L."/>
            <person name="Sadzewicz L."/>
            <person name="Sengamalay N."/>
            <person name="Ott S."/>
            <person name="Godinez A."/>
            <person name="Nagaraj S."/>
            <person name="Vyas G."/>
            <person name="Aluvathingal J."/>
            <person name="Nadendla S."/>
            <person name="Geyer C."/>
            <person name="Sichtig H."/>
        </authorList>
    </citation>
    <scope>NUCLEOTIDE SEQUENCE</scope>
    <source>
        <strain evidence="6">FDAARGOS_107</strain>
    </source>
</reference>
<dbReference type="PROSITE" id="PS50234">
    <property type="entry name" value="VWFA"/>
    <property type="match status" value="1"/>
</dbReference>
<dbReference type="InterPro" id="IPR003644">
    <property type="entry name" value="Calx_beta"/>
</dbReference>
<organism evidence="6 7">
    <name type="scientific">Vibrio harveyi</name>
    <name type="common">Beneckea harveyi</name>
    <dbReference type="NCBI Taxonomy" id="669"/>
    <lineage>
        <taxon>Bacteria</taxon>
        <taxon>Pseudomonadati</taxon>
        <taxon>Pseudomonadota</taxon>
        <taxon>Gammaproteobacteria</taxon>
        <taxon>Vibrionales</taxon>
        <taxon>Vibrionaceae</taxon>
        <taxon>Vibrio</taxon>
    </lineage>
</organism>
<dbReference type="InterPro" id="IPR018511">
    <property type="entry name" value="Hemolysin-typ_Ca-bd_CS"/>
</dbReference>
<evidence type="ECO:0000259" key="5">
    <source>
        <dbReference type="PROSITE" id="PS50234"/>
    </source>
</evidence>
<evidence type="ECO:0000256" key="3">
    <source>
        <dbReference type="ARBA" id="ARBA00022837"/>
    </source>
</evidence>
<dbReference type="Pfam" id="PF17963">
    <property type="entry name" value="Big_9"/>
    <property type="match status" value="1"/>
</dbReference>